<dbReference type="GO" id="GO:0006352">
    <property type="term" value="P:DNA-templated transcription initiation"/>
    <property type="evidence" value="ECO:0007669"/>
    <property type="project" value="InterPro"/>
</dbReference>
<name>A0A644ZMP1_9ZZZZ</name>
<dbReference type="Pfam" id="PF04542">
    <property type="entry name" value="Sigma70_r2"/>
    <property type="match status" value="1"/>
</dbReference>
<dbReference type="PANTHER" id="PTHR43133">
    <property type="entry name" value="RNA POLYMERASE ECF-TYPE SIGMA FACTO"/>
    <property type="match status" value="1"/>
</dbReference>
<dbReference type="Gene3D" id="1.10.1740.10">
    <property type="match status" value="1"/>
</dbReference>
<comment type="caution">
    <text evidence="7">The sequence shown here is derived from an EMBL/GenBank/DDBJ whole genome shotgun (WGS) entry which is preliminary data.</text>
</comment>
<feature type="domain" description="RNA polymerase sigma-70 region 2" evidence="5">
    <location>
        <begin position="37"/>
        <end position="102"/>
    </location>
</feature>
<dbReference type="EMBL" id="VSSQ01009631">
    <property type="protein sequence ID" value="MPM42175.1"/>
    <property type="molecule type" value="Genomic_DNA"/>
</dbReference>
<organism evidence="7">
    <name type="scientific">bioreactor metagenome</name>
    <dbReference type="NCBI Taxonomy" id="1076179"/>
    <lineage>
        <taxon>unclassified sequences</taxon>
        <taxon>metagenomes</taxon>
        <taxon>ecological metagenomes</taxon>
    </lineage>
</organism>
<keyword evidence="4" id="KW-0804">Transcription</keyword>
<sequence>MRFGFGGSGIGSNMEKTCDKAIADFSKGDSTALSVIYDCMSRMIFSVAYAILKDYHDAEDVLQDTMIEIYKYSDTYRQGSNPKAWILAMTRHLSIDVVRKRKSDIPLDELNEIDISEDNAQAASLEVFEILGSLDEDDKQIVIFRLYAGLSYKEIAGIMSFTVSAAQKRYQRALKKLRAEYK</sequence>
<dbReference type="InterPro" id="IPR007627">
    <property type="entry name" value="RNA_pol_sigma70_r2"/>
</dbReference>
<gene>
    <name evidence="7" type="primary">sigX_1</name>
    <name evidence="7" type="ORF">SDC9_88838</name>
</gene>
<dbReference type="SUPFAM" id="SSF88659">
    <property type="entry name" value="Sigma3 and sigma4 domains of RNA polymerase sigma factors"/>
    <property type="match status" value="1"/>
</dbReference>
<dbReference type="SUPFAM" id="SSF88946">
    <property type="entry name" value="Sigma2 domain of RNA polymerase sigma factors"/>
    <property type="match status" value="1"/>
</dbReference>
<comment type="similarity">
    <text evidence="1">Belongs to the sigma-70 factor family. ECF subfamily.</text>
</comment>
<feature type="domain" description="RNA polymerase sigma factor 70 region 4 type 2" evidence="6">
    <location>
        <begin position="126"/>
        <end position="177"/>
    </location>
</feature>
<dbReference type="InterPro" id="IPR014284">
    <property type="entry name" value="RNA_pol_sigma-70_dom"/>
</dbReference>
<keyword evidence="2" id="KW-0805">Transcription regulation</keyword>
<dbReference type="Pfam" id="PF08281">
    <property type="entry name" value="Sigma70_r4_2"/>
    <property type="match status" value="1"/>
</dbReference>
<evidence type="ECO:0000256" key="3">
    <source>
        <dbReference type="ARBA" id="ARBA00023082"/>
    </source>
</evidence>
<dbReference type="InterPro" id="IPR013325">
    <property type="entry name" value="RNA_pol_sigma_r2"/>
</dbReference>
<dbReference type="NCBIfam" id="TIGR02937">
    <property type="entry name" value="sigma70-ECF"/>
    <property type="match status" value="1"/>
</dbReference>
<evidence type="ECO:0000259" key="6">
    <source>
        <dbReference type="Pfam" id="PF08281"/>
    </source>
</evidence>
<dbReference type="AlphaFoldDB" id="A0A644ZMP1"/>
<dbReference type="InterPro" id="IPR013324">
    <property type="entry name" value="RNA_pol_sigma_r3/r4-like"/>
</dbReference>
<dbReference type="GO" id="GO:0016987">
    <property type="term" value="F:sigma factor activity"/>
    <property type="evidence" value="ECO:0007669"/>
    <property type="project" value="UniProtKB-KW"/>
</dbReference>
<dbReference type="CDD" id="cd06171">
    <property type="entry name" value="Sigma70_r4"/>
    <property type="match status" value="1"/>
</dbReference>
<reference evidence="7" key="1">
    <citation type="submission" date="2019-08" db="EMBL/GenBank/DDBJ databases">
        <authorList>
            <person name="Kucharzyk K."/>
            <person name="Murdoch R.W."/>
            <person name="Higgins S."/>
            <person name="Loffler F."/>
        </authorList>
    </citation>
    <scope>NUCLEOTIDE SEQUENCE</scope>
</reference>
<evidence type="ECO:0000256" key="4">
    <source>
        <dbReference type="ARBA" id="ARBA00023163"/>
    </source>
</evidence>
<keyword evidence="3" id="KW-0731">Sigma factor</keyword>
<dbReference type="InterPro" id="IPR013249">
    <property type="entry name" value="RNA_pol_sigma70_r4_t2"/>
</dbReference>
<evidence type="ECO:0000256" key="2">
    <source>
        <dbReference type="ARBA" id="ARBA00023015"/>
    </source>
</evidence>
<evidence type="ECO:0000313" key="7">
    <source>
        <dbReference type="EMBL" id="MPM42175.1"/>
    </source>
</evidence>
<dbReference type="InterPro" id="IPR039425">
    <property type="entry name" value="RNA_pol_sigma-70-like"/>
</dbReference>
<protein>
    <submittedName>
        <fullName evidence="7">ECF RNA polymerase sigma factor SigX</fullName>
    </submittedName>
</protein>
<dbReference type="InterPro" id="IPR036388">
    <property type="entry name" value="WH-like_DNA-bd_sf"/>
</dbReference>
<dbReference type="GO" id="GO:0003677">
    <property type="term" value="F:DNA binding"/>
    <property type="evidence" value="ECO:0007669"/>
    <property type="project" value="InterPro"/>
</dbReference>
<dbReference type="Gene3D" id="1.10.10.10">
    <property type="entry name" value="Winged helix-like DNA-binding domain superfamily/Winged helix DNA-binding domain"/>
    <property type="match status" value="1"/>
</dbReference>
<accession>A0A644ZMP1</accession>
<dbReference type="PANTHER" id="PTHR43133:SF60">
    <property type="entry name" value="RNA POLYMERASE SIGMA FACTOR SIGV"/>
    <property type="match status" value="1"/>
</dbReference>
<proteinExistence type="inferred from homology"/>
<evidence type="ECO:0000259" key="5">
    <source>
        <dbReference type="Pfam" id="PF04542"/>
    </source>
</evidence>
<evidence type="ECO:0000256" key="1">
    <source>
        <dbReference type="ARBA" id="ARBA00010641"/>
    </source>
</evidence>